<dbReference type="InterPro" id="IPR000716">
    <property type="entry name" value="Thyroglobulin_1"/>
</dbReference>
<organism evidence="7 8">
    <name type="scientific">Eleutherodactylus coqui</name>
    <name type="common">Puerto Rican coqui</name>
    <dbReference type="NCBI Taxonomy" id="57060"/>
    <lineage>
        <taxon>Eukaryota</taxon>
        <taxon>Metazoa</taxon>
        <taxon>Chordata</taxon>
        <taxon>Craniata</taxon>
        <taxon>Vertebrata</taxon>
        <taxon>Euteleostomi</taxon>
        <taxon>Amphibia</taxon>
        <taxon>Batrachia</taxon>
        <taxon>Anura</taxon>
        <taxon>Neobatrachia</taxon>
        <taxon>Hyloidea</taxon>
        <taxon>Eleutherodactylidae</taxon>
        <taxon>Eleutherodactylinae</taxon>
        <taxon>Eleutherodactylus</taxon>
        <taxon>Eleutherodactylus</taxon>
    </lineage>
</organism>
<dbReference type="Gene3D" id="2.10.50.10">
    <property type="entry name" value="Tumor Necrosis Factor Receptor, subunit A, domain 2"/>
    <property type="match status" value="1"/>
</dbReference>
<dbReference type="Pfam" id="PF07699">
    <property type="entry name" value="Ephrin_rec_like"/>
    <property type="match status" value="1"/>
</dbReference>
<dbReference type="SUPFAM" id="SSF57610">
    <property type="entry name" value="Thyroglobulin type-1 domain"/>
    <property type="match status" value="7"/>
</dbReference>
<dbReference type="GO" id="GO:0005615">
    <property type="term" value="C:extracellular space"/>
    <property type="evidence" value="ECO:0007669"/>
    <property type="project" value="TreeGrafter"/>
</dbReference>
<feature type="domain" description="Thyroglobulin type-1" evidence="6">
    <location>
        <begin position="443"/>
        <end position="510"/>
    </location>
</feature>
<feature type="domain" description="Thyroglobulin type-1" evidence="6">
    <location>
        <begin position="85"/>
        <end position="145"/>
    </location>
</feature>
<dbReference type="Gene3D" id="4.10.800.10">
    <property type="entry name" value="Thyroglobulin type-1"/>
    <property type="match status" value="5"/>
</dbReference>
<feature type="domain" description="Thyroglobulin type-1" evidence="6">
    <location>
        <begin position="854"/>
        <end position="928"/>
    </location>
</feature>
<comment type="caution">
    <text evidence="5">Lacks conserved residue(s) required for the propagation of feature annotation.</text>
</comment>
<dbReference type="Proteomes" id="UP000770717">
    <property type="component" value="Unassembled WGS sequence"/>
</dbReference>
<evidence type="ECO:0000313" key="8">
    <source>
        <dbReference type="Proteomes" id="UP000770717"/>
    </source>
</evidence>
<protein>
    <recommendedName>
        <fullName evidence="6">Thyroglobulin type-1 domain-containing protein</fullName>
    </recommendedName>
</protein>
<dbReference type="PROSITE" id="PS00484">
    <property type="entry name" value="THYROGLOBULIN_1_1"/>
    <property type="match status" value="5"/>
</dbReference>
<feature type="domain" description="Thyroglobulin type-1" evidence="6">
    <location>
        <begin position="929"/>
        <end position="998"/>
    </location>
</feature>
<feature type="domain" description="Thyroglobulin type-1" evidence="6">
    <location>
        <begin position="797"/>
        <end position="853"/>
    </location>
</feature>
<keyword evidence="2" id="KW-0964">Secreted</keyword>
<feature type="domain" description="Thyroglobulin type-1" evidence="6">
    <location>
        <begin position="511"/>
        <end position="705"/>
    </location>
</feature>
<dbReference type="CDD" id="cd00191">
    <property type="entry name" value="TY"/>
    <property type="match status" value="4"/>
</dbReference>
<feature type="disulfide bond" evidence="5">
    <location>
        <begin position="961"/>
        <end position="968"/>
    </location>
</feature>
<dbReference type="PANTHER" id="PTHR12352">
    <property type="entry name" value="SECRETED MODULAR CALCIUM-BINDING PROTEIN"/>
    <property type="match status" value="1"/>
</dbReference>
<keyword evidence="3" id="KW-0677">Repeat</keyword>
<dbReference type="SMART" id="SM00211">
    <property type="entry name" value="TY"/>
    <property type="match status" value="7"/>
</dbReference>
<dbReference type="InterPro" id="IPR011641">
    <property type="entry name" value="Tyr-kin_ephrin_A/B_rcpt-like"/>
</dbReference>
<dbReference type="InterPro" id="IPR051950">
    <property type="entry name" value="Dev_reg/Prot_inhib"/>
</dbReference>
<name>A0A8J6EEM0_ELECQ</name>
<dbReference type="Pfam" id="PF00086">
    <property type="entry name" value="Thyroglobulin_1"/>
    <property type="match status" value="6"/>
</dbReference>
<feature type="domain" description="Thyroglobulin type-1" evidence="6">
    <location>
        <begin position="389"/>
        <end position="442"/>
    </location>
</feature>
<feature type="disulfide bond" evidence="5">
    <location>
        <begin position="422"/>
        <end position="442"/>
    </location>
</feature>
<comment type="caution">
    <text evidence="7">The sequence shown here is derived from an EMBL/GenBank/DDBJ whole genome shotgun (WGS) entry which is preliminary data.</text>
</comment>
<reference evidence="7" key="1">
    <citation type="thesis" date="2020" institute="ProQuest LLC" country="789 East Eisenhower Parkway, Ann Arbor, MI, USA">
        <title>Comparative Genomics and Chromosome Evolution.</title>
        <authorList>
            <person name="Mudd A.B."/>
        </authorList>
    </citation>
    <scope>NUCLEOTIDE SEQUENCE</scope>
    <source>
        <strain evidence="7">HN-11 Male</strain>
        <tissue evidence="7">Kidney and liver</tissue>
    </source>
</reference>
<feature type="non-terminal residue" evidence="7">
    <location>
        <position position="1308"/>
    </location>
</feature>
<dbReference type="PANTHER" id="PTHR12352:SF3">
    <property type="entry name" value="NIDOGEN-2"/>
    <property type="match status" value="1"/>
</dbReference>
<sequence>FPNTFRSFKSLRESFPEVSGYCYCADALGRELEGTGLEMLLDEIYDTVFSGLPLSQSFPDTAVYRMLQRRFLGVQLITAGRFRCPTACEVQRFTSARMEDVYTPSCEDDGGYKSVQCQEGGQCWCVDARGQEVAGSRTAGETPKCDNLESCTTRRRQALSTLFYGPVGHFSQQNLFFTQEEESGEKISSRFCPSYLVETFLNSGLFAKAGQDAEELRIQLRTFLGDTILGLFTSKTQVEFALQFSSNPIKFQQTLFGGKFLKNLGSFNFTGAVGTNSKFSFSNFFQQIGLTGMYSGGNFKELAKLFSPEEDSYLTKNSSNLSRPDFNLNQPIMSSFGRTVNLQENRKRVEFFESILEQKEFSAFLRDVVSLPPSVAEDIFEAVKMLVESEACEIKVDGVFVPTCTKDGKYEEIQCSRSECWCVDEQGQEIQETRTPHQQPTCSSKCLRERKTQIAFQKSQSAGSDVYIPACDQKGNYLTVQCTGKHCFCVDLEGKNIPGTQKLSGDDIQCPSSCQLAASDAFLQTTKSLLSVPTLPLDPLQVYIPQCSPEGEWRGIQCSGPTEQAFELYERWTKQAGTVSFSDTLKVIMKYKEESSSQRFSDFVQTLYDNGHQNVFPAFSQYSLFSDVPQEILEGNVTLLSSDNVLVNPYVVWRLMSGSLSYYPGSYSDFSTPLGHQDTRNCWCVNMDGEKLEGTETPPNKVPKCPGSCQLALLKTSQFLEDARNIIAASNLSHFPLAYNFLLARGLQLSERDLLYTQDQRSGLVLSEKFLSKDSYGLKLAAYSTLQFFWQNGINSRETTQLSYIPYSPQCDGLGNWEPVQFYQGTGHYWCVDDEGSYIPGSIVTRTSGPPQCQTSCQQAQTNSLISNWMPKKSAAVKTGTTSLFIPRCTESGQYAALQKSETESWCVHPISGRVVLQDFVGLENITCPGLCTINRSEDKVLGEQFSLSCDENGNPARERCDLERNQCVCVFVHGEEAAGTQVTMSERPGAVCQAPLCPLPFGAEDVKHGSVFCREFLESGEKSQRCHVRCHKGYSNVFPGSVFTCDPKTQRWTQQPPQVQACQRLQSFHTVHTQAWFQLMLPPGKMCMGDYAGVLQAFQALILDDLKSRGLCDVQVTSLATGGRRLALCDDSAVRVECLSSNRLGVNVTWTARLQHIPEAALPSLHDVEAALAAEDVVGRLLSLVRTGSYALNLESKLFVADKSDFLPEDAAASVVTVGCDTGFQKVLNSRRGEIRDAGGCGVCPAGSYSVDGECTLCPVGSYQEEAGTRECRRCPLGTTTLYSGAYSRSHYKHQYQINLGEAGYIS</sequence>
<accession>A0A8J6EEM0</accession>
<evidence type="ECO:0000256" key="5">
    <source>
        <dbReference type="PROSITE-ProRule" id="PRU00500"/>
    </source>
</evidence>
<evidence type="ECO:0000256" key="2">
    <source>
        <dbReference type="ARBA" id="ARBA00022525"/>
    </source>
</evidence>
<evidence type="ECO:0000256" key="4">
    <source>
        <dbReference type="ARBA" id="ARBA00023157"/>
    </source>
</evidence>
<dbReference type="InterPro" id="IPR036857">
    <property type="entry name" value="Thyroglobulin_1_sf"/>
</dbReference>
<evidence type="ECO:0000313" key="7">
    <source>
        <dbReference type="EMBL" id="KAG9467768.1"/>
    </source>
</evidence>
<keyword evidence="8" id="KW-1185">Reference proteome</keyword>
<evidence type="ECO:0000256" key="3">
    <source>
        <dbReference type="ARBA" id="ARBA00022737"/>
    </source>
</evidence>
<keyword evidence="4 5" id="KW-1015">Disulfide bond</keyword>
<gene>
    <name evidence="7" type="ORF">GDO78_014359</name>
</gene>
<evidence type="ECO:0000256" key="1">
    <source>
        <dbReference type="ARBA" id="ARBA00004613"/>
    </source>
</evidence>
<dbReference type="PROSITE" id="PS51162">
    <property type="entry name" value="THYROGLOBULIN_1_2"/>
    <property type="match status" value="7"/>
</dbReference>
<dbReference type="SMART" id="SM01411">
    <property type="entry name" value="Ephrin_rec_like"/>
    <property type="match status" value="1"/>
</dbReference>
<dbReference type="EMBL" id="WNTK01001215">
    <property type="protein sequence ID" value="KAG9467768.1"/>
    <property type="molecule type" value="Genomic_DNA"/>
</dbReference>
<dbReference type="OrthoDB" id="6409105at2759"/>
<feature type="disulfide bond" evidence="5">
    <location>
        <begin position="125"/>
        <end position="145"/>
    </location>
</feature>
<evidence type="ECO:0000259" key="6">
    <source>
        <dbReference type="PROSITE" id="PS51162"/>
    </source>
</evidence>
<comment type="subcellular location">
    <subcellularLocation>
        <location evidence="1">Secreted</location>
    </subcellularLocation>
</comment>
<proteinExistence type="predicted"/>